<reference evidence="2" key="1">
    <citation type="journal article" date="2019" name="Sci. Rep.">
        <title>Draft genome of Tanacetum cinerariifolium, the natural source of mosquito coil.</title>
        <authorList>
            <person name="Yamashiro T."/>
            <person name="Shiraishi A."/>
            <person name="Satake H."/>
            <person name="Nakayama K."/>
        </authorList>
    </citation>
    <scope>NUCLEOTIDE SEQUENCE</scope>
</reference>
<feature type="non-terminal residue" evidence="2">
    <location>
        <position position="1"/>
    </location>
</feature>
<accession>A0A699US17</accession>
<evidence type="ECO:0000313" key="2">
    <source>
        <dbReference type="EMBL" id="GFD24146.1"/>
    </source>
</evidence>
<evidence type="ECO:0000256" key="1">
    <source>
        <dbReference type="SAM" id="MobiDB-lite"/>
    </source>
</evidence>
<feature type="region of interest" description="Disordered" evidence="1">
    <location>
        <begin position="109"/>
        <end position="134"/>
    </location>
</feature>
<dbReference type="EMBL" id="BKCJ011350179">
    <property type="protein sequence ID" value="GFD24146.1"/>
    <property type="molecule type" value="Genomic_DNA"/>
</dbReference>
<feature type="region of interest" description="Disordered" evidence="1">
    <location>
        <begin position="1"/>
        <end position="25"/>
    </location>
</feature>
<organism evidence="2">
    <name type="scientific">Tanacetum cinerariifolium</name>
    <name type="common">Dalmatian daisy</name>
    <name type="synonym">Chrysanthemum cinerariifolium</name>
    <dbReference type="NCBI Taxonomy" id="118510"/>
    <lineage>
        <taxon>Eukaryota</taxon>
        <taxon>Viridiplantae</taxon>
        <taxon>Streptophyta</taxon>
        <taxon>Embryophyta</taxon>
        <taxon>Tracheophyta</taxon>
        <taxon>Spermatophyta</taxon>
        <taxon>Magnoliopsida</taxon>
        <taxon>eudicotyledons</taxon>
        <taxon>Gunneridae</taxon>
        <taxon>Pentapetalae</taxon>
        <taxon>asterids</taxon>
        <taxon>campanulids</taxon>
        <taxon>Asterales</taxon>
        <taxon>Asteraceae</taxon>
        <taxon>Asteroideae</taxon>
        <taxon>Anthemideae</taxon>
        <taxon>Anthemidinae</taxon>
        <taxon>Tanacetum</taxon>
    </lineage>
</organism>
<name>A0A699US17_TANCI</name>
<gene>
    <name evidence="2" type="ORF">Tci_896115</name>
</gene>
<proteinExistence type="predicted"/>
<evidence type="ECO:0008006" key="3">
    <source>
        <dbReference type="Google" id="ProtNLM"/>
    </source>
</evidence>
<dbReference type="AlphaFoldDB" id="A0A699US17"/>
<sequence>CKIFDHTNDGCPKNPKVAKVSSGTNDGFMEVKKKKNMSKQHRHIEASDQFKVNKVPVSGPKTSVSVTNSFSALAENMENEIEWGIKDKWNKDASVLNESDSEVEELILEDNNGKQTVESNTEGESTPVTVVSHD</sequence>
<feature type="compositionally biased region" description="Polar residues" evidence="1">
    <location>
        <begin position="113"/>
        <end position="134"/>
    </location>
</feature>
<protein>
    <recommendedName>
        <fullName evidence="3">Zinc knuckle CX2CX4HX4C</fullName>
    </recommendedName>
</protein>
<comment type="caution">
    <text evidence="2">The sequence shown here is derived from an EMBL/GenBank/DDBJ whole genome shotgun (WGS) entry which is preliminary data.</text>
</comment>